<feature type="compositionally biased region" description="Polar residues" evidence="1">
    <location>
        <begin position="25"/>
        <end position="36"/>
    </location>
</feature>
<evidence type="ECO:0000313" key="3">
    <source>
        <dbReference type="Proteomes" id="UP000622860"/>
    </source>
</evidence>
<proteinExistence type="predicted"/>
<comment type="caution">
    <text evidence="2">The sequence shown here is derived from an EMBL/GenBank/DDBJ whole genome shotgun (WGS) entry which is preliminary data.</text>
</comment>
<organism evidence="2 3">
    <name type="scientific">Virgibacillus oceani</name>
    <dbReference type="NCBI Taxonomy" id="1479511"/>
    <lineage>
        <taxon>Bacteria</taxon>
        <taxon>Bacillati</taxon>
        <taxon>Bacillota</taxon>
        <taxon>Bacilli</taxon>
        <taxon>Bacillales</taxon>
        <taxon>Bacillaceae</taxon>
        <taxon>Virgibacillus</taxon>
    </lineage>
</organism>
<dbReference type="RefSeq" id="WP_268233832.1">
    <property type="nucleotide sequence ID" value="NZ_BMFR01000005.1"/>
</dbReference>
<dbReference type="Proteomes" id="UP000622860">
    <property type="component" value="Unassembled WGS sequence"/>
</dbReference>
<reference evidence="2" key="2">
    <citation type="submission" date="2020-09" db="EMBL/GenBank/DDBJ databases">
        <authorList>
            <person name="Sun Q."/>
            <person name="Zhou Y."/>
        </authorList>
    </citation>
    <scope>NUCLEOTIDE SEQUENCE</scope>
    <source>
        <strain evidence="2">CGMCC 1.12754</strain>
    </source>
</reference>
<gene>
    <name evidence="2" type="ORF">GCM10011398_16460</name>
</gene>
<feature type="region of interest" description="Disordered" evidence="1">
    <location>
        <begin position="19"/>
        <end position="43"/>
    </location>
</feature>
<evidence type="ECO:0000256" key="1">
    <source>
        <dbReference type="SAM" id="MobiDB-lite"/>
    </source>
</evidence>
<evidence type="ECO:0000313" key="2">
    <source>
        <dbReference type="EMBL" id="GGG72785.1"/>
    </source>
</evidence>
<dbReference type="AlphaFoldDB" id="A0A917H9Y2"/>
<protein>
    <submittedName>
        <fullName evidence="2">Uncharacterized protein</fullName>
    </submittedName>
</protein>
<accession>A0A917H9Y2</accession>
<sequence>MGRAFGNIGRRARMNIGGRAGISSGERNIGSTSKTSLALPEFF</sequence>
<keyword evidence="3" id="KW-1185">Reference proteome</keyword>
<reference evidence="2" key="1">
    <citation type="journal article" date="2014" name="Int. J. Syst. Evol. Microbiol.">
        <title>Complete genome sequence of Corynebacterium casei LMG S-19264T (=DSM 44701T), isolated from a smear-ripened cheese.</title>
        <authorList>
            <consortium name="US DOE Joint Genome Institute (JGI-PGF)"/>
            <person name="Walter F."/>
            <person name="Albersmeier A."/>
            <person name="Kalinowski J."/>
            <person name="Ruckert C."/>
        </authorList>
    </citation>
    <scope>NUCLEOTIDE SEQUENCE</scope>
    <source>
        <strain evidence="2">CGMCC 1.12754</strain>
    </source>
</reference>
<dbReference type="EMBL" id="BMFR01000005">
    <property type="protein sequence ID" value="GGG72785.1"/>
    <property type="molecule type" value="Genomic_DNA"/>
</dbReference>
<name>A0A917H9Y2_9BACI</name>